<evidence type="ECO:0000313" key="1">
    <source>
        <dbReference type="EMBL" id="KKK76053.1"/>
    </source>
</evidence>
<reference evidence="1" key="1">
    <citation type="journal article" date="2015" name="Nature">
        <title>Complex archaea that bridge the gap between prokaryotes and eukaryotes.</title>
        <authorList>
            <person name="Spang A."/>
            <person name="Saw J.H."/>
            <person name="Jorgensen S.L."/>
            <person name="Zaremba-Niedzwiedzka K."/>
            <person name="Martijn J."/>
            <person name="Lind A.E."/>
            <person name="van Eijk R."/>
            <person name="Schleper C."/>
            <person name="Guy L."/>
            <person name="Ettema T.J."/>
        </authorList>
    </citation>
    <scope>NUCLEOTIDE SEQUENCE</scope>
</reference>
<feature type="non-terminal residue" evidence="1">
    <location>
        <position position="1"/>
    </location>
</feature>
<comment type="caution">
    <text evidence="1">The sequence shown here is derived from an EMBL/GenBank/DDBJ whole genome shotgun (WGS) entry which is preliminary data.</text>
</comment>
<dbReference type="Pfam" id="PF08889">
    <property type="entry name" value="WbqC"/>
    <property type="match status" value="1"/>
</dbReference>
<protein>
    <submittedName>
        <fullName evidence="1">Uncharacterized protein</fullName>
    </submittedName>
</protein>
<organism evidence="1">
    <name type="scientific">marine sediment metagenome</name>
    <dbReference type="NCBI Taxonomy" id="412755"/>
    <lineage>
        <taxon>unclassified sequences</taxon>
        <taxon>metagenomes</taxon>
        <taxon>ecological metagenomes</taxon>
    </lineage>
</organism>
<accession>A0A0F8Y433</accession>
<name>A0A0F8Y433_9ZZZZ</name>
<gene>
    <name evidence="1" type="ORF">LCGC14_2867570</name>
</gene>
<dbReference type="EMBL" id="LAZR01055580">
    <property type="protein sequence ID" value="KKK76053.1"/>
    <property type="molecule type" value="Genomic_DNA"/>
</dbReference>
<proteinExistence type="predicted"/>
<dbReference type="InterPro" id="IPR014985">
    <property type="entry name" value="WbqC"/>
</dbReference>
<dbReference type="AlphaFoldDB" id="A0A0F8Y433"/>
<sequence length="122" mass="14302">INLINEICIYLDIKTDVYISSEIKKDNLLKGEEKIIEICKILGANHYINPIGGVELYSKKRFQEEEIKLSFLKIYNILYNQGESDFIPNLSIIDVLMWNSEDVVKKMLKEYKLIEGKKNEKE</sequence>